<reference evidence="2" key="1">
    <citation type="journal article" date="2018" name="Nat. Genet.">
        <title>Extensive intraspecific gene order and gene structural variations between Mo17 and other maize genomes.</title>
        <authorList>
            <person name="Sun S."/>
            <person name="Zhou Y."/>
            <person name="Chen J."/>
            <person name="Shi J."/>
            <person name="Zhao H."/>
            <person name="Zhao H."/>
            <person name="Song W."/>
            <person name="Zhang M."/>
            <person name="Cui Y."/>
            <person name="Dong X."/>
            <person name="Liu H."/>
            <person name="Ma X."/>
            <person name="Jiao Y."/>
            <person name="Wang B."/>
            <person name="Wei X."/>
            <person name="Stein J.C."/>
            <person name="Glaubitz J.C."/>
            <person name="Lu F."/>
            <person name="Yu G."/>
            <person name="Liang C."/>
            <person name="Fengler K."/>
            <person name="Li B."/>
            <person name="Rafalski A."/>
            <person name="Schnable P.S."/>
            <person name="Ware D.H."/>
            <person name="Buckler E.S."/>
            <person name="Lai J."/>
        </authorList>
    </citation>
    <scope>NUCLEOTIDE SEQUENCE [LARGE SCALE GENOMIC DNA]</scope>
    <source>
        <tissue evidence="2">Seedling</tissue>
    </source>
</reference>
<evidence type="ECO:0000313" key="2">
    <source>
        <dbReference type="EMBL" id="PWZ09378.1"/>
    </source>
</evidence>
<dbReference type="EMBL" id="NCVQ01000009">
    <property type="protein sequence ID" value="PWZ09378.1"/>
    <property type="molecule type" value="Genomic_DNA"/>
</dbReference>
<comment type="caution">
    <text evidence="2">The sequence shown here is derived from an EMBL/GenBank/DDBJ whole genome shotgun (WGS) entry which is preliminary data.</text>
</comment>
<name>A0A3L6DM22_MAIZE</name>
<dbReference type="AlphaFoldDB" id="A0A3L6DM22"/>
<feature type="region of interest" description="Disordered" evidence="1">
    <location>
        <begin position="58"/>
        <end position="83"/>
    </location>
</feature>
<organism evidence="2">
    <name type="scientific">Zea mays</name>
    <name type="common">Maize</name>
    <dbReference type="NCBI Taxonomy" id="4577"/>
    <lineage>
        <taxon>Eukaryota</taxon>
        <taxon>Viridiplantae</taxon>
        <taxon>Streptophyta</taxon>
        <taxon>Embryophyta</taxon>
        <taxon>Tracheophyta</taxon>
        <taxon>Spermatophyta</taxon>
        <taxon>Magnoliopsida</taxon>
        <taxon>Liliopsida</taxon>
        <taxon>Poales</taxon>
        <taxon>Poaceae</taxon>
        <taxon>PACMAD clade</taxon>
        <taxon>Panicoideae</taxon>
        <taxon>Andropogonodae</taxon>
        <taxon>Andropogoneae</taxon>
        <taxon>Tripsacinae</taxon>
        <taxon>Zea</taxon>
    </lineage>
</organism>
<accession>A0A3L6DM22</accession>
<protein>
    <submittedName>
        <fullName evidence="2">Uncharacterized protein</fullName>
    </submittedName>
</protein>
<sequence length="83" mass="10037">MLRMAKVRSTLFEVPIIQFCRRYMPALNCTFQRQYAIMQGEKDVYGFSKRYKSLGHYKDRIHPNNQSKELQYPTKHQEHARLN</sequence>
<dbReference type="Proteomes" id="UP000251960">
    <property type="component" value="Chromosome 8"/>
</dbReference>
<gene>
    <name evidence="2" type="ORF">Zm00014a_026510</name>
</gene>
<evidence type="ECO:0000256" key="1">
    <source>
        <dbReference type="SAM" id="MobiDB-lite"/>
    </source>
</evidence>
<proteinExistence type="predicted"/>